<gene>
    <name evidence="1" type="ORF">NCS57_00242400</name>
</gene>
<evidence type="ECO:0000313" key="2">
    <source>
        <dbReference type="Proteomes" id="UP001065298"/>
    </source>
</evidence>
<evidence type="ECO:0000313" key="1">
    <source>
        <dbReference type="EMBL" id="KAI8679640.1"/>
    </source>
</evidence>
<accession>A0ACC0R9K3</accession>
<protein>
    <submittedName>
        <fullName evidence="1">Uncharacterized protein</fullName>
    </submittedName>
</protein>
<keyword evidence="2" id="KW-1185">Reference proteome</keyword>
<dbReference type="EMBL" id="CM046504">
    <property type="protein sequence ID" value="KAI8679640.1"/>
    <property type="molecule type" value="Genomic_DNA"/>
</dbReference>
<organism evidence="1 2">
    <name type="scientific">Fusarium keratoplasticum</name>
    <dbReference type="NCBI Taxonomy" id="1328300"/>
    <lineage>
        <taxon>Eukaryota</taxon>
        <taxon>Fungi</taxon>
        <taxon>Dikarya</taxon>
        <taxon>Ascomycota</taxon>
        <taxon>Pezizomycotina</taxon>
        <taxon>Sordariomycetes</taxon>
        <taxon>Hypocreomycetidae</taxon>
        <taxon>Hypocreales</taxon>
        <taxon>Nectriaceae</taxon>
        <taxon>Fusarium</taxon>
        <taxon>Fusarium solani species complex</taxon>
    </lineage>
</organism>
<dbReference type="Proteomes" id="UP001065298">
    <property type="component" value="Chromosome 2"/>
</dbReference>
<comment type="caution">
    <text evidence="1">The sequence shown here is derived from an EMBL/GenBank/DDBJ whole genome shotgun (WGS) entry which is preliminary data.</text>
</comment>
<name>A0ACC0R9K3_9HYPO</name>
<reference evidence="1" key="1">
    <citation type="submission" date="2022-06" db="EMBL/GenBank/DDBJ databases">
        <title>Fusarium solani species complex genomes reveal bases of compartmentalisation and animal pathogenesis.</title>
        <authorList>
            <person name="Tsai I.J."/>
        </authorList>
    </citation>
    <scope>NUCLEOTIDE SEQUENCE</scope>
    <source>
        <strain evidence="1">Fu6.1</strain>
    </source>
</reference>
<sequence>MNHDSVSAKPPRHWQPQPPPSWPGLGRPAPATIVAMAIILLVISIFISVLRQLLERRLAQRRGWFLETPSAPSPTTKTKRKKKDDRKVRPVSELEIEGRQLLFTDTTTPGERVPLRDPNARGSLYDTFQLPTEHASRLKHARSMMELNGGNPLEGADEKDGSKKAKTIHLHGVNRLNTAWAWMS</sequence>
<proteinExistence type="predicted"/>